<evidence type="ECO:0000313" key="2">
    <source>
        <dbReference type="Proteomes" id="UP000001194"/>
    </source>
</evidence>
<dbReference type="Proteomes" id="UP000001194">
    <property type="component" value="Unassembled WGS sequence"/>
</dbReference>
<evidence type="ECO:0000313" key="1">
    <source>
        <dbReference type="EMBL" id="EDR06680.1"/>
    </source>
</evidence>
<dbReference type="EMBL" id="DS547107">
    <property type="protein sequence ID" value="EDR06680.1"/>
    <property type="molecule type" value="Genomic_DNA"/>
</dbReference>
<dbReference type="InParanoid" id="B0DFC2"/>
<dbReference type="RefSeq" id="XP_001882527.1">
    <property type="nucleotide sequence ID" value="XM_001882492.1"/>
</dbReference>
<dbReference type="AlphaFoldDB" id="B0DFC2"/>
<reference evidence="1 2" key="1">
    <citation type="journal article" date="2008" name="Nature">
        <title>The genome of Laccaria bicolor provides insights into mycorrhizal symbiosis.</title>
        <authorList>
            <person name="Martin F."/>
            <person name="Aerts A."/>
            <person name="Ahren D."/>
            <person name="Brun A."/>
            <person name="Danchin E.G.J."/>
            <person name="Duchaussoy F."/>
            <person name="Gibon J."/>
            <person name="Kohler A."/>
            <person name="Lindquist E."/>
            <person name="Pereda V."/>
            <person name="Salamov A."/>
            <person name="Shapiro H.J."/>
            <person name="Wuyts J."/>
            <person name="Blaudez D."/>
            <person name="Buee M."/>
            <person name="Brokstein P."/>
            <person name="Canbaeck B."/>
            <person name="Cohen D."/>
            <person name="Courty P.E."/>
            <person name="Coutinho P.M."/>
            <person name="Delaruelle C."/>
            <person name="Detter J.C."/>
            <person name="Deveau A."/>
            <person name="DiFazio S."/>
            <person name="Duplessis S."/>
            <person name="Fraissinet-Tachet L."/>
            <person name="Lucic E."/>
            <person name="Frey-Klett P."/>
            <person name="Fourrey C."/>
            <person name="Feussner I."/>
            <person name="Gay G."/>
            <person name="Grimwood J."/>
            <person name="Hoegger P.J."/>
            <person name="Jain P."/>
            <person name="Kilaru S."/>
            <person name="Labbe J."/>
            <person name="Lin Y.C."/>
            <person name="Legue V."/>
            <person name="Le Tacon F."/>
            <person name="Marmeisse R."/>
            <person name="Melayah D."/>
            <person name="Montanini B."/>
            <person name="Muratet M."/>
            <person name="Nehls U."/>
            <person name="Niculita-Hirzel H."/>
            <person name="Oudot-Le Secq M.P."/>
            <person name="Peter M."/>
            <person name="Quesneville H."/>
            <person name="Rajashekar B."/>
            <person name="Reich M."/>
            <person name="Rouhier N."/>
            <person name="Schmutz J."/>
            <person name="Yin T."/>
            <person name="Chalot M."/>
            <person name="Henrissat B."/>
            <person name="Kuees U."/>
            <person name="Lucas S."/>
            <person name="Van de Peer Y."/>
            <person name="Podila G.K."/>
            <person name="Polle A."/>
            <person name="Pukkila P.J."/>
            <person name="Richardson P.M."/>
            <person name="Rouze P."/>
            <person name="Sanders I.R."/>
            <person name="Stajich J.E."/>
            <person name="Tunlid A."/>
            <person name="Tuskan G."/>
            <person name="Grigoriev I.V."/>
        </authorList>
    </citation>
    <scope>NUCLEOTIDE SEQUENCE [LARGE SCALE GENOMIC DNA]</scope>
    <source>
        <strain evidence="2">S238N-H82 / ATCC MYA-4686</strain>
    </source>
</reference>
<dbReference type="HOGENOM" id="CLU_2455117_0_0_1"/>
<accession>B0DFC2</accession>
<keyword evidence="2" id="KW-1185">Reference proteome</keyword>
<dbReference type="KEGG" id="lbc:LACBIDRAFT_299743"/>
<sequence>MSVDEHGWARRQYRRTMHAKLAAKRRGHCCELCEVEERVFEYVGADHGGPFPTKITPYKPLSEEQWKNTCQDTILQPKPSRSRIPLLRI</sequence>
<name>B0DFC2_LACBS</name>
<dbReference type="GeneID" id="6078209"/>
<gene>
    <name evidence="1" type="ORF">LACBIDRAFT_299743</name>
</gene>
<protein>
    <submittedName>
        <fullName evidence="1">Predicted protein</fullName>
    </submittedName>
</protein>
<organism evidence="2">
    <name type="scientific">Laccaria bicolor (strain S238N-H82 / ATCC MYA-4686)</name>
    <name type="common">Bicoloured deceiver</name>
    <name type="synonym">Laccaria laccata var. bicolor</name>
    <dbReference type="NCBI Taxonomy" id="486041"/>
    <lineage>
        <taxon>Eukaryota</taxon>
        <taxon>Fungi</taxon>
        <taxon>Dikarya</taxon>
        <taxon>Basidiomycota</taxon>
        <taxon>Agaricomycotina</taxon>
        <taxon>Agaricomycetes</taxon>
        <taxon>Agaricomycetidae</taxon>
        <taxon>Agaricales</taxon>
        <taxon>Agaricineae</taxon>
        <taxon>Hydnangiaceae</taxon>
        <taxon>Laccaria</taxon>
    </lineage>
</organism>
<proteinExistence type="predicted"/>